<organism evidence="7 8">
    <name type="scientific">Thelephora terrestris</name>
    <dbReference type="NCBI Taxonomy" id="56493"/>
    <lineage>
        <taxon>Eukaryota</taxon>
        <taxon>Fungi</taxon>
        <taxon>Dikarya</taxon>
        <taxon>Basidiomycota</taxon>
        <taxon>Agaricomycotina</taxon>
        <taxon>Agaricomycetes</taxon>
        <taxon>Thelephorales</taxon>
        <taxon>Thelephoraceae</taxon>
        <taxon>Thelephora</taxon>
    </lineage>
</organism>
<reference evidence="7" key="2">
    <citation type="submission" date="2020-11" db="EMBL/GenBank/DDBJ databases">
        <authorList>
            <consortium name="DOE Joint Genome Institute"/>
            <person name="Kuo A."/>
            <person name="Miyauchi S."/>
            <person name="Kiss E."/>
            <person name="Drula E."/>
            <person name="Kohler A."/>
            <person name="Sanchez-Garcia M."/>
            <person name="Andreopoulos B."/>
            <person name="Barry K.W."/>
            <person name="Bonito G."/>
            <person name="Buee M."/>
            <person name="Carver A."/>
            <person name="Chen C."/>
            <person name="Cichocki N."/>
            <person name="Clum A."/>
            <person name="Culley D."/>
            <person name="Crous P.W."/>
            <person name="Fauchery L."/>
            <person name="Girlanda M."/>
            <person name="Hayes R."/>
            <person name="Keri Z."/>
            <person name="Labutti K."/>
            <person name="Lipzen A."/>
            <person name="Lombard V."/>
            <person name="Magnuson J."/>
            <person name="Maillard F."/>
            <person name="Morin E."/>
            <person name="Murat C."/>
            <person name="Nolan M."/>
            <person name="Ohm R."/>
            <person name="Pangilinan J."/>
            <person name="Pereira M."/>
            <person name="Perotto S."/>
            <person name="Peter M."/>
            <person name="Riley R."/>
            <person name="Sitrit Y."/>
            <person name="Stielow B."/>
            <person name="Szollosi G."/>
            <person name="Zifcakova L."/>
            <person name="Stursova M."/>
            <person name="Spatafora J.W."/>
            <person name="Tedersoo L."/>
            <person name="Vaario L.-M."/>
            <person name="Yamada A."/>
            <person name="Yan M."/>
            <person name="Wang P."/>
            <person name="Xu J."/>
            <person name="Bruns T."/>
            <person name="Baldrian P."/>
            <person name="Vilgalys R."/>
            <person name="Henrissat B."/>
            <person name="Grigoriev I.V."/>
            <person name="Hibbett D."/>
            <person name="Nagy L.G."/>
            <person name="Martin F.M."/>
        </authorList>
    </citation>
    <scope>NUCLEOTIDE SEQUENCE</scope>
    <source>
        <strain evidence="7">UH-Tt-Lm1</strain>
    </source>
</reference>
<evidence type="ECO:0000256" key="3">
    <source>
        <dbReference type="ARBA" id="ARBA00022989"/>
    </source>
</evidence>
<keyword evidence="3 6" id="KW-1133">Transmembrane helix</keyword>
<comment type="caution">
    <text evidence="7">The sequence shown here is derived from an EMBL/GenBank/DDBJ whole genome shotgun (WGS) entry which is preliminary data.</text>
</comment>
<keyword evidence="2 6" id="KW-0812">Transmembrane</keyword>
<evidence type="ECO:0000256" key="2">
    <source>
        <dbReference type="ARBA" id="ARBA00022692"/>
    </source>
</evidence>
<evidence type="ECO:0000256" key="6">
    <source>
        <dbReference type="SAM" id="Phobius"/>
    </source>
</evidence>
<name>A0A9P6H4N3_9AGAM</name>
<feature type="transmembrane region" description="Helical" evidence="6">
    <location>
        <begin position="161"/>
        <end position="185"/>
    </location>
</feature>
<comment type="subcellular location">
    <subcellularLocation>
        <location evidence="1">Membrane</location>
        <topology evidence="1">Multi-pass membrane protein</topology>
    </subcellularLocation>
</comment>
<sequence>MNHDQMSLFNYLSGAHVTITASSLLPNGNPEILGVHIFRRERMGVLVLVITSTVSLIAAFGLLLAIASSWWNTRKLKDPHLFVRTGVAPYFVSMLVYNVLQSVGSIMNAQWVQSSSVNVGVFCASQAVTKHISDIGVAIWALVIAFHTFLLLFFGITIPRWASLTTLVGANAIIVLLVCLGPTVLDSKSRGPFYGISGYWCWITDEYKSERITMDYMIMFLSAILSFILYTLVFLRMRGNVVVDGSYVRFRLAKSQSQSQSGRLFAQSPALKVARQMLLYPVAYTIVILPITAARFCEWSGRDVPFTVTVFSDVVFLLSGTVNVLLFCATRRILPARSVAPGWRCLSRLAGFTGSNQDTEKSFACRGIDGKDLEKGCPEESTPRSQLDLCPQVRIKIEDALQSGENRGSTPNADRGIVPNSRPVIPQRPLPALVREERKSMTSGKWELTVVGEGRWKEAR</sequence>
<feature type="transmembrane region" description="Helical" evidence="6">
    <location>
        <begin position="45"/>
        <end position="69"/>
    </location>
</feature>
<keyword evidence="4 6" id="KW-0472">Membrane</keyword>
<dbReference type="OrthoDB" id="100006at2759"/>
<evidence type="ECO:0000313" key="7">
    <source>
        <dbReference type="EMBL" id="KAF9779448.1"/>
    </source>
</evidence>
<feature type="transmembrane region" description="Helical" evidence="6">
    <location>
        <begin position="308"/>
        <end position="328"/>
    </location>
</feature>
<dbReference type="PANTHER" id="PTHR23112:SF37">
    <property type="entry name" value="G PROTEIN-COUPLED RECEPTOR GPR1"/>
    <property type="match status" value="1"/>
</dbReference>
<proteinExistence type="predicted"/>
<keyword evidence="8" id="KW-1185">Reference proteome</keyword>
<evidence type="ECO:0000256" key="5">
    <source>
        <dbReference type="SAM" id="MobiDB-lite"/>
    </source>
</evidence>
<feature type="transmembrane region" description="Helical" evidence="6">
    <location>
        <begin position="216"/>
        <end position="235"/>
    </location>
</feature>
<dbReference type="EMBL" id="WIUZ02000019">
    <property type="protein sequence ID" value="KAF9779448.1"/>
    <property type="molecule type" value="Genomic_DNA"/>
</dbReference>
<reference evidence="7" key="1">
    <citation type="journal article" date="2020" name="Nat. Commun.">
        <title>Large-scale genome sequencing of mycorrhizal fungi provides insights into the early evolution of symbiotic traits.</title>
        <authorList>
            <person name="Miyauchi S."/>
            <person name="Kiss E."/>
            <person name="Kuo A."/>
            <person name="Drula E."/>
            <person name="Kohler A."/>
            <person name="Sanchez-Garcia M."/>
            <person name="Morin E."/>
            <person name="Andreopoulos B."/>
            <person name="Barry K.W."/>
            <person name="Bonito G."/>
            <person name="Buee M."/>
            <person name="Carver A."/>
            <person name="Chen C."/>
            <person name="Cichocki N."/>
            <person name="Clum A."/>
            <person name="Culley D."/>
            <person name="Crous P.W."/>
            <person name="Fauchery L."/>
            <person name="Girlanda M."/>
            <person name="Hayes R.D."/>
            <person name="Keri Z."/>
            <person name="LaButti K."/>
            <person name="Lipzen A."/>
            <person name="Lombard V."/>
            <person name="Magnuson J."/>
            <person name="Maillard F."/>
            <person name="Murat C."/>
            <person name="Nolan M."/>
            <person name="Ohm R.A."/>
            <person name="Pangilinan J."/>
            <person name="Pereira M.F."/>
            <person name="Perotto S."/>
            <person name="Peter M."/>
            <person name="Pfister S."/>
            <person name="Riley R."/>
            <person name="Sitrit Y."/>
            <person name="Stielow J.B."/>
            <person name="Szollosi G."/>
            <person name="Zifcakova L."/>
            <person name="Stursova M."/>
            <person name="Spatafora J.W."/>
            <person name="Tedersoo L."/>
            <person name="Vaario L.M."/>
            <person name="Yamada A."/>
            <person name="Yan M."/>
            <person name="Wang P."/>
            <person name="Xu J."/>
            <person name="Bruns T."/>
            <person name="Baldrian P."/>
            <person name="Vilgalys R."/>
            <person name="Dunand C."/>
            <person name="Henrissat B."/>
            <person name="Grigoriev I.V."/>
            <person name="Hibbett D."/>
            <person name="Nagy L.G."/>
            <person name="Martin F.M."/>
        </authorList>
    </citation>
    <scope>NUCLEOTIDE SEQUENCE</scope>
    <source>
        <strain evidence="7">UH-Tt-Lm1</strain>
    </source>
</reference>
<dbReference type="PANTHER" id="PTHR23112">
    <property type="entry name" value="G PROTEIN-COUPLED RECEPTOR 157-RELATED"/>
    <property type="match status" value="1"/>
</dbReference>
<evidence type="ECO:0000256" key="1">
    <source>
        <dbReference type="ARBA" id="ARBA00004141"/>
    </source>
</evidence>
<feature type="transmembrane region" description="Helical" evidence="6">
    <location>
        <begin position="277"/>
        <end position="296"/>
    </location>
</feature>
<feature type="transmembrane region" description="Helical" evidence="6">
    <location>
        <begin position="135"/>
        <end position="154"/>
    </location>
</feature>
<feature type="compositionally biased region" description="Polar residues" evidence="5">
    <location>
        <begin position="403"/>
        <end position="412"/>
    </location>
</feature>
<protein>
    <recommendedName>
        <fullName evidence="9">Glucose receptor Git3 N-terminal domain-containing protein</fullName>
    </recommendedName>
</protein>
<evidence type="ECO:0008006" key="9">
    <source>
        <dbReference type="Google" id="ProtNLM"/>
    </source>
</evidence>
<evidence type="ECO:0000256" key="4">
    <source>
        <dbReference type="ARBA" id="ARBA00023136"/>
    </source>
</evidence>
<evidence type="ECO:0000313" key="8">
    <source>
        <dbReference type="Proteomes" id="UP000736335"/>
    </source>
</evidence>
<dbReference type="GO" id="GO:0007189">
    <property type="term" value="P:adenylate cyclase-activating G protein-coupled receptor signaling pathway"/>
    <property type="evidence" value="ECO:0007669"/>
    <property type="project" value="TreeGrafter"/>
</dbReference>
<accession>A0A9P6H4N3</accession>
<gene>
    <name evidence="7" type="ORF">BJ322DRAFT_352040</name>
</gene>
<feature type="region of interest" description="Disordered" evidence="5">
    <location>
        <begin position="401"/>
        <end position="430"/>
    </location>
</feature>
<dbReference type="GO" id="GO:0005886">
    <property type="term" value="C:plasma membrane"/>
    <property type="evidence" value="ECO:0007669"/>
    <property type="project" value="TreeGrafter"/>
</dbReference>
<dbReference type="Proteomes" id="UP000736335">
    <property type="component" value="Unassembled WGS sequence"/>
</dbReference>
<dbReference type="GO" id="GO:0004930">
    <property type="term" value="F:G protein-coupled receptor activity"/>
    <property type="evidence" value="ECO:0007669"/>
    <property type="project" value="TreeGrafter"/>
</dbReference>
<dbReference type="AlphaFoldDB" id="A0A9P6H4N3"/>